<dbReference type="AlphaFoldDB" id="A0A917JB14"/>
<dbReference type="EMBL" id="BMDO01000005">
    <property type="protein sequence ID" value="GGI50786.1"/>
    <property type="molecule type" value="Genomic_DNA"/>
</dbReference>
<accession>A0A917JB14</accession>
<evidence type="ECO:0000313" key="2">
    <source>
        <dbReference type="Proteomes" id="UP000662074"/>
    </source>
</evidence>
<evidence type="ECO:0008006" key="3">
    <source>
        <dbReference type="Google" id="ProtNLM"/>
    </source>
</evidence>
<reference evidence="1" key="2">
    <citation type="submission" date="2020-09" db="EMBL/GenBank/DDBJ databases">
        <authorList>
            <person name="Sun Q."/>
            <person name="Sedlacek I."/>
        </authorList>
    </citation>
    <scope>NUCLEOTIDE SEQUENCE</scope>
    <source>
        <strain evidence="1">CCM 8711</strain>
    </source>
</reference>
<organism evidence="1 2">
    <name type="scientific">Mucilaginibacter galii</name>
    <dbReference type="NCBI Taxonomy" id="2005073"/>
    <lineage>
        <taxon>Bacteria</taxon>
        <taxon>Pseudomonadati</taxon>
        <taxon>Bacteroidota</taxon>
        <taxon>Sphingobacteriia</taxon>
        <taxon>Sphingobacteriales</taxon>
        <taxon>Sphingobacteriaceae</taxon>
        <taxon>Mucilaginibacter</taxon>
    </lineage>
</organism>
<protein>
    <recommendedName>
        <fullName evidence="3">SWIM-type domain-containing protein</fullName>
    </recommendedName>
</protein>
<dbReference type="RefSeq" id="WP_188416261.1">
    <property type="nucleotide sequence ID" value="NZ_BMDO01000005.1"/>
</dbReference>
<name>A0A917JB14_9SPHI</name>
<reference evidence="1" key="1">
    <citation type="journal article" date="2014" name="Int. J. Syst. Evol. Microbiol.">
        <title>Complete genome sequence of Corynebacterium casei LMG S-19264T (=DSM 44701T), isolated from a smear-ripened cheese.</title>
        <authorList>
            <consortium name="US DOE Joint Genome Institute (JGI-PGF)"/>
            <person name="Walter F."/>
            <person name="Albersmeier A."/>
            <person name="Kalinowski J."/>
            <person name="Ruckert C."/>
        </authorList>
    </citation>
    <scope>NUCLEOTIDE SEQUENCE</scope>
    <source>
        <strain evidence="1">CCM 8711</strain>
    </source>
</reference>
<sequence>MPAKKKIQPTILPVDTFFYAIPLNEGQLHLTRTMLEQHYLLPKGRKLYYGNKVEYISYQHGIITVMAQLSGRSAETLHLHTEPETLHIACSCGMPDRTMCIHAYIGHYNMAWTNTLNLKEFYWLGYDTNEQLQRKYLDVLVSKRFIHVEPQPQFGNLFRPGVGFRGSSTFSLPASATPKADLLQGNRQVMAFCIGYGRMDHLLCQLPVLIPCLATTGSDNSSLVSFEEHPLDCRFVPADVTASQLQLINIAAELYGLINVRGRRSYHPEVADNRALKAVVLQLWEKALPLLAFEAYTCAYTPIRLRFRGGKAGIQKRDIKPCRFSTSRPELYFVLKEQKDHYYLSAALALNGAAFPFDCKTQLFAMDRASSFYLMNTVDADDLLNWIYTSNNRLTVLKEHFSLFEDSFLKQLAEHYPIYVRHTGKGKPVLYTYQDLIKITGQPSGA</sequence>
<keyword evidence="2" id="KW-1185">Reference proteome</keyword>
<dbReference type="Proteomes" id="UP000662074">
    <property type="component" value="Unassembled WGS sequence"/>
</dbReference>
<proteinExistence type="predicted"/>
<evidence type="ECO:0000313" key="1">
    <source>
        <dbReference type="EMBL" id="GGI50786.1"/>
    </source>
</evidence>
<gene>
    <name evidence="1" type="ORF">GCM10011425_19980</name>
</gene>
<comment type="caution">
    <text evidence="1">The sequence shown here is derived from an EMBL/GenBank/DDBJ whole genome shotgun (WGS) entry which is preliminary data.</text>
</comment>